<feature type="transmembrane region" description="Helical" evidence="2">
    <location>
        <begin position="311"/>
        <end position="329"/>
    </location>
</feature>
<dbReference type="InterPro" id="IPR036259">
    <property type="entry name" value="MFS_trans_sf"/>
</dbReference>
<protein>
    <submittedName>
        <fullName evidence="3">MFS transporter</fullName>
    </submittedName>
</protein>
<evidence type="ECO:0000313" key="4">
    <source>
        <dbReference type="Proteomes" id="UP001595478"/>
    </source>
</evidence>
<comment type="caution">
    <text evidence="3">The sequence shown here is derived from an EMBL/GenBank/DDBJ whole genome shotgun (WGS) entry which is preliminary data.</text>
</comment>
<keyword evidence="4" id="KW-1185">Reference proteome</keyword>
<keyword evidence="2" id="KW-0812">Transmembrane</keyword>
<comment type="similarity">
    <text evidence="1">Belongs to the sodium:galactoside symporter (TC 2.A.2) family.</text>
</comment>
<dbReference type="Gene3D" id="1.20.1250.20">
    <property type="entry name" value="MFS general substrate transporter like domains"/>
    <property type="match status" value="1"/>
</dbReference>
<dbReference type="RefSeq" id="WP_376918912.1">
    <property type="nucleotide sequence ID" value="NZ_JBHRSW010000005.1"/>
</dbReference>
<keyword evidence="2" id="KW-1133">Transmembrane helix</keyword>
<dbReference type="Proteomes" id="UP001595478">
    <property type="component" value="Unassembled WGS sequence"/>
</dbReference>
<name>A0ABV7FKG3_9ALTE</name>
<feature type="transmembrane region" description="Helical" evidence="2">
    <location>
        <begin position="87"/>
        <end position="106"/>
    </location>
</feature>
<dbReference type="EMBL" id="JBHRSW010000005">
    <property type="protein sequence ID" value="MFC3120784.1"/>
    <property type="molecule type" value="Genomic_DNA"/>
</dbReference>
<dbReference type="InterPro" id="IPR039672">
    <property type="entry name" value="MFS_2"/>
</dbReference>
<dbReference type="PANTHER" id="PTHR11328:SF24">
    <property type="entry name" value="MAJOR FACILITATOR SUPERFAMILY (MFS) PROFILE DOMAIN-CONTAINING PROTEIN"/>
    <property type="match status" value="1"/>
</dbReference>
<feature type="transmembrane region" description="Helical" evidence="2">
    <location>
        <begin position="241"/>
        <end position="269"/>
    </location>
</feature>
<reference evidence="4" key="1">
    <citation type="journal article" date="2019" name="Int. J. Syst. Evol. Microbiol.">
        <title>The Global Catalogue of Microorganisms (GCM) 10K type strain sequencing project: providing services to taxonomists for standard genome sequencing and annotation.</title>
        <authorList>
            <consortium name="The Broad Institute Genomics Platform"/>
            <consortium name="The Broad Institute Genome Sequencing Center for Infectious Disease"/>
            <person name="Wu L."/>
            <person name="Ma J."/>
        </authorList>
    </citation>
    <scope>NUCLEOTIDE SEQUENCE [LARGE SCALE GENOMIC DNA]</scope>
    <source>
        <strain evidence="4">KCTC 52473</strain>
    </source>
</reference>
<sequence length="458" mass="50905">MSSTSNLSLRREKYALGLGFIAVFFSHQTVNTLAIPYYQMTLGVDPFWLGLAMTIPVIVACSFGPWIGKMSDNHQGKLGRRRPFIYVFPWLSAIFYACIWLVPPAWDSTQQLIYFFIATQLFYLLATCWIVPLNCMAYEVTNDKHERTRVYGSITYFTKAASLFSQWLIPLAQLSVFGGLSIGIKYVGLGVAICLIALLAMVPATFVRTRAVEPCQQKMPTNKLNVFTNIRSAFKVRGLRLIMAIIFFQTLLGVYAASMDYYLIVYYMFDGDISQGAKWKGVLSTSYAVVAILGIWLITRCSILFGKVQTFRALFALACLGGLAKWFIFVPGAQLWLVLDAAMGSLVWLGVGVLGASMLADQIELDYRKNGIKREGIILSCKNWLVQIALALALVLSGLSLNIFGFDAGQGSTQDETSILCMRILLSIGTVISSLVGILLCNRYQQAERVATESRSYT</sequence>
<dbReference type="SUPFAM" id="SSF103473">
    <property type="entry name" value="MFS general substrate transporter"/>
    <property type="match status" value="1"/>
</dbReference>
<accession>A0ABV7FKG3</accession>
<gene>
    <name evidence="3" type="ORF">ACFOHL_04080</name>
</gene>
<proteinExistence type="inferred from homology"/>
<evidence type="ECO:0000256" key="1">
    <source>
        <dbReference type="ARBA" id="ARBA00009617"/>
    </source>
</evidence>
<feature type="transmembrane region" description="Helical" evidence="2">
    <location>
        <begin position="417"/>
        <end position="440"/>
    </location>
</feature>
<feature type="transmembrane region" description="Helical" evidence="2">
    <location>
        <begin position="112"/>
        <end position="138"/>
    </location>
</feature>
<feature type="transmembrane region" description="Helical" evidence="2">
    <location>
        <begin position="341"/>
        <end position="363"/>
    </location>
</feature>
<evidence type="ECO:0000313" key="3">
    <source>
        <dbReference type="EMBL" id="MFC3120784.1"/>
    </source>
</evidence>
<dbReference type="Pfam" id="PF13347">
    <property type="entry name" value="MFS_2"/>
    <property type="match status" value="1"/>
</dbReference>
<keyword evidence="2" id="KW-0472">Membrane</keyword>
<dbReference type="PANTHER" id="PTHR11328">
    <property type="entry name" value="MAJOR FACILITATOR SUPERFAMILY DOMAIN-CONTAINING PROTEIN"/>
    <property type="match status" value="1"/>
</dbReference>
<feature type="transmembrane region" description="Helical" evidence="2">
    <location>
        <begin position="175"/>
        <end position="200"/>
    </location>
</feature>
<organism evidence="3 4">
    <name type="scientific">Agaribacter flavus</name>
    <dbReference type="NCBI Taxonomy" id="1902781"/>
    <lineage>
        <taxon>Bacteria</taxon>
        <taxon>Pseudomonadati</taxon>
        <taxon>Pseudomonadota</taxon>
        <taxon>Gammaproteobacteria</taxon>
        <taxon>Alteromonadales</taxon>
        <taxon>Alteromonadaceae</taxon>
        <taxon>Agaribacter</taxon>
    </lineage>
</organism>
<evidence type="ECO:0000256" key="2">
    <source>
        <dbReference type="SAM" id="Phobius"/>
    </source>
</evidence>
<feature type="transmembrane region" description="Helical" evidence="2">
    <location>
        <begin position="48"/>
        <end position="67"/>
    </location>
</feature>
<feature type="transmembrane region" description="Helical" evidence="2">
    <location>
        <begin position="150"/>
        <end position="169"/>
    </location>
</feature>
<feature type="transmembrane region" description="Helical" evidence="2">
    <location>
        <begin position="281"/>
        <end position="299"/>
    </location>
</feature>
<feature type="transmembrane region" description="Helical" evidence="2">
    <location>
        <begin position="384"/>
        <end position="405"/>
    </location>
</feature>